<reference evidence="2" key="1">
    <citation type="journal article" date="2020" name="Stud. Mycol.">
        <title>101 Dothideomycetes genomes: a test case for predicting lifestyles and emergence of pathogens.</title>
        <authorList>
            <person name="Haridas S."/>
            <person name="Albert R."/>
            <person name="Binder M."/>
            <person name="Bloem J."/>
            <person name="Labutti K."/>
            <person name="Salamov A."/>
            <person name="Andreopoulos B."/>
            <person name="Baker S."/>
            <person name="Barry K."/>
            <person name="Bills G."/>
            <person name="Bluhm B."/>
            <person name="Cannon C."/>
            <person name="Castanera R."/>
            <person name="Culley D."/>
            <person name="Daum C."/>
            <person name="Ezra D."/>
            <person name="Gonzalez J."/>
            <person name="Henrissat B."/>
            <person name="Kuo A."/>
            <person name="Liang C."/>
            <person name="Lipzen A."/>
            <person name="Lutzoni F."/>
            <person name="Magnuson J."/>
            <person name="Mondo S."/>
            <person name="Nolan M."/>
            <person name="Ohm R."/>
            <person name="Pangilinan J."/>
            <person name="Park H.-J."/>
            <person name="Ramirez L."/>
            <person name="Alfaro M."/>
            <person name="Sun H."/>
            <person name="Tritt A."/>
            <person name="Yoshinaga Y."/>
            <person name="Zwiers L.-H."/>
            <person name="Turgeon B."/>
            <person name="Goodwin S."/>
            <person name="Spatafora J."/>
            <person name="Crous P."/>
            <person name="Grigoriev I."/>
        </authorList>
    </citation>
    <scope>NUCLEOTIDE SEQUENCE</scope>
    <source>
        <strain evidence="2">CBS 175.79</strain>
    </source>
</reference>
<proteinExistence type="predicted"/>
<gene>
    <name evidence="2" type="ORF">BU24DRAFT_287251</name>
</gene>
<dbReference type="EMBL" id="ML978074">
    <property type="protein sequence ID" value="KAF2011694.1"/>
    <property type="molecule type" value="Genomic_DNA"/>
</dbReference>
<evidence type="ECO:0000313" key="2">
    <source>
        <dbReference type="EMBL" id="KAF2011694.1"/>
    </source>
</evidence>
<dbReference type="RefSeq" id="XP_033380033.1">
    <property type="nucleotide sequence ID" value="XM_033522785.1"/>
</dbReference>
<protein>
    <submittedName>
        <fullName evidence="2">Uncharacterized protein</fullName>
    </submittedName>
</protein>
<evidence type="ECO:0000313" key="3">
    <source>
        <dbReference type="Proteomes" id="UP000799778"/>
    </source>
</evidence>
<keyword evidence="3" id="KW-1185">Reference proteome</keyword>
<feature type="transmembrane region" description="Helical" evidence="1">
    <location>
        <begin position="32"/>
        <end position="51"/>
    </location>
</feature>
<keyword evidence="1" id="KW-0812">Transmembrane</keyword>
<evidence type="ECO:0000256" key="1">
    <source>
        <dbReference type="SAM" id="Phobius"/>
    </source>
</evidence>
<organism evidence="2 3">
    <name type="scientific">Aaosphaeria arxii CBS 175.79</name>
    <dbReference type="NCBI Taxonomy" id="1450172"/>
    <lineage>
        <taxon>Eukaryota</taxon>
        <taxon>Fungi</taxon>
        <taxon>Dikarya</taxon>
        <taxon>Ascomycota</taxon>
        <taxon>Pezizomycotina</taxon>
        <taxon>Dothideomycetes</taxon>
        <taxon>Pleosporomycetidae</taxon>
        <taxon>Pleosporales</taxon>
        <taxon>Pleosporales incertae sedis</taxon>
        <taxon>Aaosphaeria</taxon>
    </lineage>
</organism>
<dbReference type="AlphaFoldDB" id="A0A6A5XH84"/>
<accession>A0A6A5XH84</accession>
<name>A0A6A5XH84_9PLEO</name>
<keyword evidence="1" id="KW-1133">Transmembrane helix</keyword>
<keyword evidence="1" id="KW-0472">Membrane</keyword>
<dbReference type="GeneID" id="54280182"/>
<sequence>MTTVRYALYCMQSLLVGRPTYQPFLFLSRSELVYSLFLAHVIITSTFNLPITRTMVGQLNYPFHAAWERSRHAGEPKFYLSSLPVSLTYN</sequence>
<dbReference type="Proteomes" id="UP000799778">
    <property type="component" value="Unassembled WGS sequence"/>
</dbReference>